<accession>A0AAE3WCY0</accession>
<organism evidence="1 2">
    <name type="scientific">Marimonas arenosa</name>
    <dbReference type="NCBI Taxonomy" id="1795305"/>
    <lineage>
        <taxon>Bacteria</taxon>
        <taxon>Pseudomonadati</taxon>
        <taxon>Pseudomonadota</taxon>
        <taxon>Alphaproteobacteria</taxon>
        <taxon>Rhodobacterales</taxon>
        <taxon>Paracoccaceae</taxon>
        <taxon>Marimonas</taxon>
    </lineage>
</organism>
<proteinExistence type="predicted"/>
<dbReference type="EMBL" id="JANHAX010000002">
    <property type="protein sequence ID" value="MDQ2090203.1"/>
    <property type="molecule type" value="Genomic_DNA"/>
</dbReference>
<keyword evidence="2" id="KW-1185">Reference proteome</keyword>
<protein>
    <recommendedName>
        <fullName evidence="3">Ankyrin repeat protein</fullName>
    </recommendedName>
</protein>
<name>A0AAE3WCY0_9RHOB</name>
<reference evidence="1" key="2">
    <citation type="submission" date="2023-02" db="EMBL/GenBank/DDBJ databases">
        <title>'Rhodoalgimonas zhirmunskyi' gen. nov., isolated from a red alga.</title>
        <authorList>
            <person name="Nedashkovskaya O.I."/>
            <person name="Otstavnykh N.Y."/>
            <person name="Bystritskaya E.P."/>
            <person name="Balabanova L.A."/>
            <person name="Isaeva M.P."/>
        </authorList>
    </citation>
    <scope>NUCLEOTIDE SEQUENCE</scope>
    <source>
        <strain evidence="1">KCTC 52189</strain>
    </source>
</reference>
<reference evidence="1" key="1">
    <citation type="submission" date="2022-07" db="EMBL/GenBank/DDBJ databases">
        <authorList>
            <person name="Otstavnykh N."/>
            <person name="Isaeva M."/>
            <person name="Bystritskaya E."/>
        </authorList>
    </citation>
    <scope>NUCLEOTIDE SEQUENCE</scope>
    <source>
        <strain evidence="1">KCTC 52189</strain>
    </source>
</reference>
<evidence type="ECO:0008006" key="3">
    <source>
        <dbReference type="Google" id="ProtNLM"/>
    </source>
</evidence>
<comment type="caution">
    <text evidence="1">The sequence shown here is derived from an EMBL/GenBank/DDBJ whole genome shotgun (WGS) entry which is preliminary data.</text>
</comment>
<dbReference type="InterPro" id="IPR002110">
    <property type="entry name" value="Ankyrin_rpt"/>
</dbReference>
<dbReference type="Proteomes" id="UP001226762">
    <property type="component" value="Unassembled WGS sequence"/>
</dbReference>
<dbReference type="SMART" id="SM00248">
    <property type="entry name" value="ANK"/>
    <property type="match status" value="2"/>
</dbReference>
<dbReference type="InterPro" id="IPR036770">
    <property type="entry name" value="Ankyrin_rpt-contain_sf"/>
</dbReference>
<dbReference type="AlphaFoldDB" id="A0AAE3WCY0"/>
<evidence type="ECO:0000313" key="1">
    <source>
        <dbReference type="EMBL" id="MDQ2090203.1"/>
    </source>
</evidence>
<evidence type="ECO:0000313" key="2">
    <source>
        <dbReference type="Proteomes" id="UP001226762"/>
    </source>
</evidence>
<dbReference type="Gene3D" id="1.25.40.20">
    <property type="entry name" value="Ankyrin repeat-containing domain"/>
    <property type="match status" value="1"/>
</dbReference>
<sequence>MDFSDLARRFAALIDNRVEIRNDGVARISPAFEQLHQDVKTALQGSPNNENLLDIANGMDMMKEMLSDPEFAMSVTQPPAETVEPQPEIFDAIEDAIEGGNLASVRDALKTWDINQRFGEFDATALYHAMSCMFGFSIELVDFLLDAGADPRKGLADSNVLHGLGFARLDGIDPAKLARVIRRCADGGADINQITGQLQWTPLIYAVSEWNPVATEALLLAGADINIRAGDTGRGCFSGASCMDFAEGHDETVAVLNRFSRPN</sequence>
<dbReference type="Pfam" id="PF00023">
    <property type="entry name" value="Ank"/>
    <property type="match status" value="1"/>
</dbReference>
<dbReference type="RefSeq" id="WP_306735556.1">
    <property type="nucleotide sequence ID" value="NZ_JANHAX010000002.1"/>
</dbReference>
<gene>
    <name evidence="1" type="ORF">NO357_09875</name>
</gene>
<dbReference type="SUPFAM" id="SSF48403">
    <property type="entry name" value="Ankyrin repeat"/>
    <property type="match status" value="1"/>
</dbReference>